<proteinExistence type="predicted"/>
<protein>
    <submittedName>
        <fullName evidence="2">Uncharacterized protein</fullName>
    </submittedName>
</protein>
<name>A0ABD6ERD3_9BILA</name>
<accession>A0ABD6ERD3</accession>
<evidence type="ECO:0000313" key="2">
    <source>
        <dbReference type="EMBL" id="MFH4982105.1"/>
    </source>
</evidence>
<feature type="region of interest" description="Disordered" evidence="1">
    <location>
        <begin position="174"/>
        <end position="241"/>
    </location>
</feature>
<organism evidence="2 3">
    <name type="scientific">Gnathostoma spinigerum</name>
    <dbReference type="NCBI Taxonomy" id="75299"/>
    <lineage>
        <taxon>Eukaryota</taxon>
        <taxon>Metazoa</taxon>
        <taxon>Ecdysozoa</taxon>
        <taxon>Nematoda</taxon>
        <taxon>Chromadorea</taxon>
        <taxon>Rhabditida</taxon>
        <taxon>Spirurina</taxon>
        <taxon>Gnathostomatomorpha</taxon>
        <taxon>Gnathostomatoidea</taxon>
        <taxon>Gnathostomatidae</taxon>
        <taxon>Gnathostoma</taxon>
    </lineage>
</organism>
<feature type="compositionally biased region" description="Low complexity" evidence="1">
    <location>
        <begin position="189"/>
        <end position="241"/>
    </location>
</feature>
<sequence>MNCSPVVIEVQGNGTEANFTVNPKKPQPIHSWNADHGDIGLLLSNTRQLQCVRLGGGNTKDGKTVGTFMDIMPSWSQFINGTIYVPIRSTKAVLTIIADEDGKNDMYVGSLRLKAEEWNNITYGSKTAYYYSREIFTGTMPRSLYYYNVHSSGHYIAQITGINKNGSSYGYTPALYDTTMDRPKPSEPAPVTTSTSSPSSSSSPSSPSSPSSSSSLSTERISSSTEGSEISTSTPSGTSSPIGQNAVMFAAFAVASLMLQIL</sequence>
<dbReference type="AlphaFoldDB" id="A0ABD6ERD3"/>
<comment type="caution">
    <text evidence="2">The sequence shown here is derived from an EMBL/GenBank/DDBJ whole genome shotgun (WGS) entry which is preliminary data.</text>
</comment>
<gene>
    <name evidence="2" type="ORF">AB6A40_008814</name>
</gene>
<keyword evidence="3" id="KW-1185">Reference proteome</keyword>
<dbReference type="Proteomes" id="UP001608902">
    <property type="component" value="Unassembled WGS sequence"/>
</dbReference>
<reference evidence="2 3" key="1">
    <citation type="submission" date="2024-08" db="EMBL/GenBank/DDBJ databases">
        <title>Gnathostoma spinigerum genome.</title>
        <authorList>
            <person name="Gonzalez-Bertolin B."/>
            <person name="Monzon S."/>
            <person name="Zaballos A."/>
            <person name="Jimenez P."/>
            <person name="Dekumyoy P."/>
            <person name="Varona S."/>
            <person name="Cuesta I."/>
            <person name="Sumanam S."/>
            <person name="Adisakwattana P."/>
            <person name="Gasser R.B."/>
            <person name="Hernandez-Gonzalez A."/>
            <person name="Young N.D."/>
            <person name="Perteguer M.J."/>
        </authorList>
    </citation>
    <scope>NUCLEOTIDE SEQUENCE [LARGE SCALE GENOMIC DNA]</scope>
    <source>
        <strain evidence="2">AL3</strain>
        <tissue evidence="2">Liver</tissue>
    </source>
</reference>
<evidence type="ECO:0000256" key="1">
    <source>
        <dbReference type="SAM" id="MobiDB-lite"/>
    </source>
</evidence>
<dbReference type="EMBL" id="JBGFUD010008496">
    <property type="protein sequence ID" value="MFH4982105.1"/>
    <property type="molecule type" value="Genomic_DNA"/>
</dbReference>
<evidence type="ECO:0000313" key="3">
    <source>
        <dbReference type="Proteomes" id="UP001608902"/>
    </source>
</evidence>